<reference evidence="1 2" key="1">
    <citation type="journal article" date="2015" name="Genome Announc.">
        <title>Complete genome sequences for 59 burkholderia isolates, both pathogenic and near neighbor.</title>
        <authorList>
            <person name="Johnson S.L."/>
            <person name="Bishop-Lilly K.A."/>
            <person name="Ladner J.T."/>
            <person name="Daligault H.E."/>
            <person name="Davenport K.W."/>
            <person name="Jaissle J."/>
            <person name="Frey K.G."/>
            <person name="Koroleva G.I."/>
            <person name="Bruce D.C."/>
            <person name="Coyne S.R."/>
            <person name="Broomall S.M."/>
            <person name="Li P.E."/>
            <person name="Teshima H."/>
            <person name="Gibbons H.S."/>
            <person name="Palacios G.F."/>
            <person name="Rosenzweig C.N."/>
            <person name="Redden C.L."/>
            <person name="Xu Y."/>
            <person name="Minogue T.D."/>
            <person name="Chain P.S."/>
        </authorList>
    </citation>
    <scope>NUCLEOTIDE SEQUENCE [LARGE SCALE GENOMIC DNA]</scope>
    <source>
        <strain evidence="1 2">ATCC BAA-463</strain>
    </source>
</reference>
<dbReference type="AlphaFoldDB" id="A0AAU8T4S0"/>
<evidence type="ECO:0000313" key="1">
    <source>
        <dbReference type="EMBL" id="AJZ61305.1"/>
    </source>
</evidence>
<dbReference type="Proteomes" id="UP000032614">
    <property type="component" value="Chromosome 2"/>
</dbReference>
<protein>
    <recommendedName>
        <fullName evidence="3">Apea-like HEPN domain-containing protein</fullName>
    </recommendedName>
</protein>
<gene>
    <name evidence="1" type="ORF">OI25_6113</name>
</gene>
<sequence length="411" mass="46316">MNKMRLTVHSIFESCTLNRDAYRDSSNAIFDNPGIVDINDLEKFDGAVAQFLALKEGELLSQEGLLRLIRRSLVECKEFCDNEISERIESFYKKIKSLPLADYKVIKSFRGITIKDSDTPVKLGPLVIYELPRHADEITKALPWANHSGISNQSDKRTVIECSVKAKDEIKALELANTAFNTVDLLTAFLLGERYADRSLGILRINFASFQNAIISSPGGIFYEDEKKNLLNDLLDISNPSKFLPNGREGMLDHFLDIVISPKSDLEKRISKAVEWTGEAYSDSNRSSAYLKTVIALESLLKMDEKSIITPSIMSSISEQCAYLNGRSTEECLMIETKVKELYGLRSKIAHYGSTSVSAKVLREARTFVRDTIWNFLHLSKALNISKVDAFQSTLRQRKYRDGGLQAVDSR</sequence>
<evidence type="ECO:0008006" key="3">
    <source>
        <dbReference type="Google" id="ProtNLM"/>
    </source>
</evidence>
<dbReference type="EMBL" id="CP010027">
    <property type="protein sequence ID" value="AJZ61305.1"/>
    <property type="molecule type" value="Genomic_DNA"/>
</dbReference>
<organism evidence="1 2">
    <name type="scientific">Paraburkholderia fungorum</name>
    <dbReference type="NCBI Taxonomy" id="134537"/>
    <lineage>
        <taxon>Bacteria</taxon>
        <taxon>Pseudomonadati</taxon>
        <taxon>Pseudomonadota</taxon>
        <taxon>Betaproteobacteria</taxon>
        <taxon>Burkholderiales</taxon>
        <taxon>Burkholderiaceae</taxon>
        <taxon>Paraburkholderia</taxon>
    </lineage>
</organism>
<accession>A0AAU8T4S0</accession>
<evidence type="ECO:0000313" key="2">
    <source>
        <dbReference type="Proteomes" id="UP000032614"/>
    </source>
</evidence>
<proteinExistence type="predicted"/>
<name>A0AAU8T4S0_9BURK</name>
<dbReference type="KEGG" id="bfn:OI25_6113"/>